<evidence type="ECO:0000313" key="2">
    <source>
        <dbReference type="EMBL" id="QDA58363.1"/>
    </source>
</evidence>
<evidence type="ECO:0000259" key="1">
    <source>
        <dbReference type="PROSITE" id="PS51729"/>
    </source>
</evidence>
<dbReference type="PANTHER" id="PTHR31435">
    <property type="entry name" value="PROTEIN NATD1"/>
    <property type="match status" value="1"/>
</dbReference>
<dbReference type="AlphaFoldDB" id="A0A5B7ZV51"/>
<dbReference type="KEGG" id="thes:FHQ07_14130"/>
<keyword evidence="2" id="KW-0808">Transferase</keyword>
<keyword evidence="3" id="KW-1185">Reference proteome</keyword>
<dbReference type="PROSITE" id="PS51729">
    <property type="entry name" value="GNAT_YJDJ"/>
    <property type="match status" value="1"/>
</dbReference>
<dbReference type="InterPro" id="IPR016181">
    <property type="entry name" value="Acyl_CoA_acyltransferase"/>
</dbReference>
<accession>A0A5B7ZV51</accession>
<proteinExistence type="predicted"/>
<dbReference type="InterPro" id="IPR045057">
    <property type="entry name" value="Gcn5-rel_NAT"/>
</dbReference>
<dbReference type="InterPro" id="IPR031165">
    <property type="entry name" value="GNAT_YJDJ"/>
</dbReference>
<protein>
    <submittedName>
        <fullName evidence="2">N-acetyltransferase</fullName>
    </submittedName>
</protein>
<dbReference type="Gene3D" id="3.40.630.30">
    <property type="match status" value="1"/>
</dbReference>
<dbReference type="RefSeq" id="WP_139717742.1">
    <property type="nucleotide sequence ID" value="NZ_CP040871.1"/>
</dbReference>
<sequence length="90" mass="9880">MSEIRHDAAHHRFVTEVDGHLAYVEYVPGDNAIAITHTIVPAAIGGRGIAGNLVRAALLHARNEGLKVEPLCSYADAWMRRHPEFDALRA</sequence>
<dbReference type="PANTHER" id="PTHR31435:SF9">
    <property type="entry name" value="PROTEIN NATD1"/>
    <property type="match status" value="1"/>
</dbReference>
<feature type="domain" description="N-acetyltransferase" evidence="1">
    <location>
        <begin position="5"/>
        <end position="90"/>
    </location>
</feature>
<reference evidence="2 3" key="1">
    <citation type="submission" date="2019-06" db="EMBL/GenBank/DDBJ databases">
        <title>Thermomonas aquatica sp. nov., isolated from an industrial wastewater treatment plant.</title>
        <authorList>
            <person name="Jeon J.H."/>
            <person name="Park D.-S."/>
        </authorList>
    </citation>
    <scope>NUCLEOTIDE SEQUENCE [LARGE SCALE GENOMIC DNA]</scope>
    <source>
        <strain evidence="2 3">SY21</strain>
    </source>
</reference>
<dbReference type="SUPFAM" id="SSF55729">
    <property type="entry name" value="Acyl-CoA N-acyltransferases (Nat)"/>
    <property type="match status" value="1"/>
</dbReference>
<dbReference type="Proteomes" id="UP000308149">
    <property type="component" value="Chromosome"/>
</dbReference>
<dbReference type="Pfam" id="PF14542">
    <property type="entry name" value="Acetyltransf_CG"/>
    <property type="match status" value="1"/>
</dbReference>
<gene>
    <name evidence="2" type="ORF">FHQ07_14130</name>
</gene>
<evidence type="ECO:0000313" key="3">
    <source>
        <dbReference type="Proteomes" id="UP000308149"/>
    </source>
</evidence>
<name>A0A5B7ZV51_9GAMM</name>
<dbReference type="OrthoDB" id="9813275at2"/>
<dbReference type="GO" id="GO:0016740">
    <property type="term" value="F:transferase activity"/>
    <property type="evidence" value="ECO:0007669"/>
    <property type="project" value="UniProtKB-KW"/>
</dbReference>
<organism evidence="2 3">
    <name type="scientific">Thermomonas aquatica</name>
    <dbReference type="NCBI Taxonomy" id="2202149"/>
    <lineage>
        <taxon>Bacteria</taxon>
        <taxon>Pseudomonadati</taxon>
        <taxon>Pseudomonadota</taxon>
        <taxon>Gammaproteobacteria</taxon>
        <taxon>Lysobacterales</taxon>
        <taxon>Lysobacteraceae</taxon>
        <taxon>Thermomonas</taxon>
    </lineage>
</organism>
<dbReference type="EMBL" id="CP040871">
    <property type="protein sequence ID" value="QDA58363.1"/>
    <property type="molecule type" value="Genomic_DNA"/>
</dbReference>